<feature type="compositionally biased region" description="Low complexity" evidence="1">
    <location>
        <begin position="95"/>
        <end position="106"/>
    </location>
</feature>
<keyword evidence="4" id="KW-1185">Reference proteome</keyword>
<proteinExistence type="predicted"/>
<evidence type="ECO:0000313" key="3">
    <source>
        <dbReference type="EMBL" id="SZX79331.1"/>
    </source>
</evidence>
<keyword evidence="2" id="KW-1133">Transmembrane helix</keyword>
<evidence type="ECO:0000256" key="1">
    <source>
        <dbReference type="SAM" id="MobiDB-lite"/>
    </source>
</evidence>
<feature type="compositionally biased region" description="Polar residues" evidence="1">
    <location>
        <begin position="49"/>
        <end position="69"/>
    </location>
</feature>
<feature type="region of interest" description="Disordered" evidence="1">
    <location>
        <begin position="49"/>
        <end position="106"/>
    </location>
</feature>
<protein>
    <submittedName>
        <fullName evidence="3">Uncharacterized protein</fullName>
    </submittedName>
</protein>
<dbReference type="PANTHER" id="PTHR34370">
    <property type="entry name" value="OS04G0600100 PROTEIN"/>
    <property type="match status" value="1"/>
</dbReference>
<dbReference type="Proteomes" id="UP000256970">
    <property type="component" value="Unassembled WGS sequence"/>
</dbReference>
<organism evidence="3 4">
    <name type="scientific">Tetradesmus obliquus</name>
    <name type="common">Green alga</name>
    <name type="synonym">Acutodesmus obliquus</name>
    <dbReference type="NCBI Taxonomy" id="3088"/>
    <lineage>
        <taxon>Eukaryota</taxon>
        <taxon>Viridiplantae</taxon>
        <taxon>Chlorophyta</taxon>
        <taxon>core chlorophytes</taxon>
        <taxon>Chlorophyceae</taxon>
        <taxon>CS clade</taxon>
        <taxon>Sphaeropleales</taxon>
        <taxon>Scenedesmaceae</taxon>
        <taxon>Tetradesmus</taxon>
    </lineage>
</organism>
<evidence type="ECO:0000313" key="4">
    <source>
        <dbReference type="Proteomes" id="UP000256970"/>
    </source>
</evidence>
<dbReference type="AlphaFoldDB" id="A0A383WPI4"/>
<accession>A0A383WPI4</accession>
<name>A0A383WPI4_TETOB</name>
<feature type="transmembrane region" description="Helical" evidence="2">
    <location>
        <begin position="130"/>
        <end position="155"/>
    </location>
</feature>
<feature type="transmembrane region" description="Helical" evidence="2">
    <location>
        <begin position="221"/>
        <end position="243"/>
    </location>
</feature>
<dbReference type="EMBL" id="FNXT01001364">
    <property type="protein sequence ID" value="SZX79331.1"/>
    <property type="molecule type" value="Genomic_DNA"/>
</dbReference>
<keyword evidence="2" id="KW-0812">Transmembrane</keyword>
<keyword evidence="2" id="KW-0472">Membrane</keyword>
<evidence type="ECO:0000256" key="2">
    <source>
        <dbReference type="SAM" id="Phobius"/>
    </source>
</evidence>
<gene>
    <name evidence="3" type="ORF">BQ4739_LOCUS19610</name>
</gene>
<sequence>MQLSSKQTSHMACKRALLPHCHTIRAYSSWTSELPGSSGSCIIQKNSSNERGWQHSSSNSRGGRPSCSNILPRKSQRLIPQASASGNAAGGGSSGSSSSSSSSSSNSSLLGTLQKWNQDTRKLREQLQSLGLAGVVAYGLFNTLYYTVAFLVVWFTVANVPAGLGAQAAMRKAAEVFALVWAGSQVTKLLRAGGALAFAPVVDKGLEAAVAKLRLKSKQQAFALVVAACLALAAAVFGAVVAMHM</sequence>
<reference evidence="3 4" key="1">
    <citation type="submission" date="2016-10" db="EMBL/GenBank/DDBJ databases">
        <authorList>
            <person name="Cai Z."/>
        </authorList>
    </citation>
    <scope>NUCLEOTIDE SEQUENCE [LARGE SCALE GENOMIC DNA]</scope>
</reference>
<dbReference type="PANTHER" id="PTHR34370:SF2">
    <property type="entry name" value="GAG-POL POLYPROTEIN_RETROTRANSPOSON"/>
    <property type="match status" value="1"/>
</dbReference>